<comment type="caution">
    <text evidence="5">The sequence shown here is derived from an EMBL/GenBank/DDBJ whole genome shotgun (WGS) entry which is preliminary data.</text>
</comment>
<accession>A0A6L6Q4F0</accession>
<evidence type="ECO:0000259" key="4">
    <source>
        <dbReference type="PROSITE" id="PS51203"/>
    </source>
</evidence>
<feature type="domain" description="SHSP" evidence="3">
    <location>
        <begin position="36"/>
        <end position="149"/>
    </location>
</feature>
<sequence>MSNQLMNIDPFSDLARFDPFRGLDELFRDVRTMPMRWDAEAGQPIKLDVSENEQAYTVKAEIPGVKKEDIKIDVAGNRVTISAQMQRETEDKKDGTVIRRERFVGQQYRSFALAQDVDDAKAEARYEAGILELKLPKKAPGGSRKVTVS</sequence>
<evidence type="ECO:0000259" key="3">
    <source>
        <dbReference type="PROSITE" id="PS01031"/>
    </source>
</evidence>
<dbReference type="CDD" id="cd06471">
    <property type="entry name" value="ACD_LpsHSP_like"/>
    <property type="match status" value="1"/>
</dbReference>
<proteinExistence type="inferred from homology"/>
<feature type="domain" description="CS" evidence="4">
    <location>
        <begin position="42"/>
        <end position="147"/>
    </location>
</feature>
<dbReference type="PROSITE" id="PS01031">
    <property type="entry name" value="SHSP"/>
    <property type="match status" value="1"/>
</dbReference>
<protein>
    <submittedName>
        <fullName evidence="5">Hsp20 family protein</fullName>
    </submittedName>
</protein>
<evidence type="ECO:0000313" key="5">
    <source>
        <dbReference type="EMBL" id="MTW04560.1"/>
    </source>
</evidence>
<dbReference type="InterPro" id="IPR031107">
    <property type="entry name" value="Small_HSP"/>
</dbReference>
<dbReference type="OrthoDB" id="9808910at2"/>
<dbReference type="InterPro" id="IPR002068">
    <property type="entry name" value="A-crystallin/Hsp20_dom"/>
</dbReference>
<evidence type="ECO:0000256" key="2">
    <source>
        <dbReference type="RuleBase" id="RU003616"/>
    </source>
</evidence>
<dbReference type="Pfam" id="PF00011">
    <property type="entry name" value="HSP20"/>
    <property type="match status" value="1"/>
</dbReference>
<dbReference type="RefSeq" id="WP_155440916.1">
    <property type="nucleotide sequence ID" value="NZ_WNLA01000016.1"/>
</dbReference>
<evidence type="ECO:0000313" key="6">
    <source>
        <dbReference type="Proteomes" id="UP000484015"/>
    </source>
</evidence>
<dbReference type="PROSITE" id="PS51203">
    <property type="entry name" value="CS"/>
    <property type="match status" value="1"/>
</dbReference>
<dbReference type="AlphaFoldDB" id="A0A6L6Q4F0"/>
<dbReference type="SUPFAM" id="SSF49764">
    <property type="entry name" value="HSP20-like chaperones"/>
    <property type="match status" value="1"/>
</dbReference>
<dbReference type="Proteomes" id="UP000484015">
    <property type="component" value="Unassembled WGS sequence"/>
</dbReference>
<comment type="similarity">
    <text evidence="1 2">Belongs to the small heat shock protein (HSP20) family.</text>
</comment>
<gene>
    <name evidence="5" type="ORF">GM668_21035</name>
</gene>
<keyword evidence="6" id="KW-1185">Reference proteome</keyword>
<evidence type="ECO:0000256" key="1">
    <source>
        <dbReference type="PROSITE-ProRule" id="PRU00285"/>
    </source>
</evidence>
<reference evidence="5 6" key="1">
    <citation type="submission" date="2019-11" db="EMBL/GenBank/DDBJ databases">
        <title>Type strains purchased from KCTC, JCM and DSMZ.</title>
        <authorList>
            <person name="Lu H."/>
        </authorList>
    </citation>
    <scope>NUCLEOTIDE SEQUENCE [LARGE SCALE GENOMIC DNA]</scope>
    <source>
        <strain evidence="5 6">KCTC 42409</strain>
    </source>
</reference>
<dbReference type="Gene3D" id="2.60.40.790">
    <property type="match status" value="1"/>
</dbReference>
<organism evidence="5 6">
    <name type="scientific">Pseudoduganella ginsengisoli</name>
    <dbReference type="NCBI Taxonomy" id="1462440"/>
    <lineage>
        <taxon>Bacteria</taxon>
        <taxon>Pseudomonadati</taxon>
        <taxon>Pseudomonadota</taxon>
        <taxon>Betaproteobacteria</taxon>
        <taxon>Burkholderiales</taxon>
        <taxon>Oxalobacteraceae</taxon>
        <taxon>Telluria group</taxon>
        <taxon>Pseudoduganella</taxon>
    </lineage>
</organism>
<name>A0A6L6Q4F0_9BURK</name>
<dbReference type="PANTHER" id="PTHR11527">
    <property type="entry name" value="HEAT-SHOCK PROTEIN 20 FAMILY MEMBER"/>
    <property type="match status" value="1"/>
</dbReference>
<dbReference type="InterPro" id="IPR007052">
    <property type="entry name" value="CS_dom"/>
</dbReference>
<dbReference type="InterPro" id="IPR008978">
    <property type="entry name" value="HSP20-like_chaperone"/>
</dbReference>
<dbReference type="EMBL" id="WNLA01000016">
    <property type="protein sequence ID" value="MTW04560.1"/>
    <property type="molecule type" value="Genomic_DNA"/>
</dbReference>